<feature type="compositionally biased region" description="Polar residues" evidence="1">
    <location>
        <begin position="16"/>
        <end position="26"/>
    </location>
</feature>
<feature type="compositionally biased region" description="Polar residues" evidence="1">
    <location>
        <begin position="85"/>
        <end position="114"/>
    </location>
</feature>
<keyword evidence="3" id="KW-1185">Reference proteome</keyword>
<dbReference type="Proteomes" id="UP000327118">
    <property type="component" value="Unassembled WGS sequence"/>
</dbReference>
<feature type="compositionally biased region" description="Basic and acidic residues" evidence="1">
    <location>
        <begin position="44"/>
        <end position="54"/>
    </location>
</feature>
<dbReference type="AlphaFoldDB" id="A0A5N6YZZ1"/>
<evidence type="ECO:0000313" key="3">
    <source>
        <dbReference type="Proteomes" id="UP000327118"/>
    </source>
</evidence>
<feature type="region of interest" description="Disordered" evidence="1">
    <location>
        <begin position="1"/>
        <end position="26"/>
    </location>
</feature>
<accession>A0A5N6YZZ1</accession>
<feature type="region of interest" description="Disordered" evidence="1">
    <location>
        <begin position="44"/>
        <end position="114"/>
    </location>
</feature>
<name>A0A5N6YZZ1_9EURO</name>
<gene>
    <name evidence="2" type="ORF">BDV28DRAFT_28282</name>
</gene>
<evidence type="ECO:0000313" key="2">
    <source>
        <dbReference type="EMBL" id="KAE8350991.1"/>
    </source>
</evidence>
<proteinExistence type="predicted"/>
<sequence>MQEGLVNAISLKKTHSSNAGSASQLGTELLTNWRGELEVREAENKSMWDARTEQPKSPTKKFQRFEGNAALDPIRVSSGSRRHPQASSGIQASGQKPTNKLKQRQVTSRIASMW</sequence>
<evidence type="ECO:0000256" key="1">
    <source>
        <dbReference type="SAM" id="MobiDB-lite"/>
    </source>
</evidence>
<dbReference type="EMBL" id="ML739193">
    <property type="protein sequence ID" value="KAE8350991.1"/>
    <property type="molecule type" value="Genomic_DNA"/>
</dbReference>
<protein>
    <submittedName>
        <fullName evidence="2">Uncharacterized protein</fullName>
    </submittedName>
</protein>
<organism evidence="2 3">
    <name type="scientific">Aspergillus coremiiformis</name>
    <dbReference type="NCBI Taxonomy" id="138285"/>
    <lineage>
        <taxon>Eukaryota</taxon>
        <taxon>Fungi</taxon>
        <taxon>Dikarya</taxon>
        <taxon>Ascomycota</taxon>
        <taxon>Pezizomycotina</taxon>
        <taxon>Eurotiomycetes</taxon>
        <taxon>Eurotiomycetidae</taxon>
        <taxon>Eurotiales</taxon>
        <taxon>Aspergillaceae</taxon>
        <taxon>Aspergillus</taxon>
        <taxon>Aspergillus subgen. Circumdati</taxon>
    </lineage>
</organism>
<reference evidence="3" key="1">
    <citation type="submission" date="2019-04" db="EMBL/GenBank/DDBJ databases">
        <title>Friends and foes A comparative genomics studyof 23 Aspergillus species from section Flavi.</title>
        <authorList>
            <consortium name="DOE Joint Genome Institute"/>
            <person name="Kjaerbolling I."/>
            <person name="Vesth T."/>
            <person name="Frisvad J.C."/>
            <person name="Nybo J.L."/>
            <person name="Theobald S."/>
            <person name="Kildgaard S."/>
            <person name="Isbrandt T."/>
            <person name="Kuo A."/>
            <person name="Sato A."/>
            <person name="Lyhne E.K."/>
            <person name="Kogle M.E."/>
            <person name="Wiebenga A."/>
            <person name="Kun R.S."/>
            <person name="Lubbers R.J."/>
            <person name="Makela M.R."/>
            <person name="Barry K."/>
            <person name="Chovatia M."/>
            <person name="Clum A."/>
            <person name="Daum C."/>
            <person name="Haridas S."/>
            <person name="He G."/>
            <person name="LaButti K."/>
            <person name="Lipzen A."/>
            <person name="Mondo S."/>
            <person name="Riley R."/>
            <person name="Salamov A."/>
            <person name="Simmons B.A."/>
            <person name="Magnuson J.K."/>
            <person name="Henrissat B."/>
            <person name="Mortensen U.H."/>
            <person name="Larsen T.O."/>
            <person name="Devries R.P."/>
            <person name="Grigoriev I.V."/>
            <person name="Machida M."/>
            <person name="Baker S.E."/>
            <person name="Andersen M.R."/>
        </authorList>
    </citation>
    <scope>NUCLEOTIDE SEQUENCE [LARGE SCALE GENOMIC DNA]</scope>
    <source>
        <strain evidence="3">CBS 553.77</strain>
    </source>
</reference>